<dbReference type="SUPFAM" id="SSF51556">
    <property type="entry name" value="Metallo-dependent hydrolases"/>
    <property type="match status" value="1"/>
</dbReference>
<dbReference type="RefSeq" id="WP_345600952.1">
    <property type="nucleotide sequence ID" value="NZ_BAABLT010000022.1"/>
</dbReference>
<dbReference type="InterPro" id="IPR032465">
    <property type="entry name" value="ACMSD"/>
</dbReference>
<reference evidence="4" key="1">
    <citation type="journal article" date="2019" name="Int. J. Syst. Evol. Microbiol.">
        <title>The Global Catalogue of Microorganisms (GCM) 10K type strain sequencing project: providing services to taxonomists for standard genome sequencing and annotation.</title>
        <authorList>
            <consortium name="The Broad Institute Genomics Platform"/>
            <consortium name="The Broad Institute Genome Sequencing Center for Infectious Disease"/>
            <person name="Wu L."/>
            <person name="Ma J."/>
        </authorList>
    </citation>
    <scope>NUCLEOTIDE SEQUENCE [LARGE SCALE GENOMIC DNA]</scope>
    <source>
        <strain evidence="4">CCUG 56401</strain>
    </source>
</reference>
<sequence>MIDCDVHNGWDSARVLLPYLDPNFRDYLDRGELPGGRESFPHAHRPWLHPEGYIRYDTFPPGGGAPGTDYEFMREQLLDRYELDYAILLGEESVEVSTLANPYYASALARAYNDWVLDTWAPLDERFQVSVVVAPQDPHGAAAEIRRVGGHPKVAQVLVTSGSQRPYGDPLYHPMWEAASEMRLPIAAHLGGTSGVNAHPTGTGPATFYWEAHAMLCESGMGHVASVLAHGIPERYPGTKFVLVECGVAWVPAVLWRLDADYQALRKETPWLKRLPSEYARDFVRLTTQPLERPKNPDALWTALDEIGGREMLMFSSDYPHWDFDDPYATRFPAEWRDDVLDGNARRLYGLPEVAGARA</sequence>
<dbReference type="Proteomes" id="UP001597018">
    <property type="component" value="Unassembled WGS sequence"/>
</dbReference>
<keyword evidence="4" id="KW-1185">Reference proteome</keyword>
<keyword evidence="1" id="KW-0456">Lyase</keyword>
<protein>
    <submittedName>
        <fullName evidence="3">Amidohydrolase family protein</fullName>
    </submittedName>
</protein>
<dbReference type="PANTHER" id="PTHR21240">
    <property type="entry name" value="2-AMINO-3-CARBOXYLMUCONATE-6-SEMIALDEHYDE DECARBOXYLASE"/>
    <property type="match status" value="1"/>
</dbReference>
<gene>
    <name evidence="3" type="ORF">ACFQ16_02435</name>
</gene>
<feature type="domain" description="Amidohydrolase-related" evidence="2">
    <location>
        <begin position="42"/>
        <end position="351"/>
    </location>
</feature>
<name>A0ABW3FNL8_9PSEU</name>
<dbReference type="Gene3D" id="3.20.20.140">
    <property type="entry name" value="Metal-dependent hydrolases"/>
    <property type="match status" value="1"/>
</dbReference>
<evidence type="ECO:0000313" key="4">
    <source>
        <dbReference type="Proteomes" id="UP001597018"/>
    </source>
</evidence>
<dbReference type="EMBL" id="JBHTIW010000001">
    <property type="protein sequence ID" value="MFD0918590.1"/>
    <property type="molecule type" value="Genomic_DNA"/>
</dbReference>
<dbReference type="Pfam" id="PF04909">
    <property type="entry name" value="Amidohydro_2"/>
    <property type="match status" value="1"/>
</dbReference>
<organism evidence="3 4">
    <name type="scientific">Saccharopolyspora rosea</name>
    <dbReference type="NCBI Taxonomy" id="524884"/>
    <lineage>
        <taxon>Bacteria</taxon>
        <taxon>Bacillati</taxon>
        <taxon>Actinomycetota</taxon>
        <taxon>Actinomycetes</taxon>
        <taxon>Pseudonocardiales</taxon>
        <taxon>Pseudonocardiaceae</taxon>
        <taxon>Saccharopolyspora</taxon>
    </lineage>
</organism>
<dbReference type="InterPro" id="IPR032466">
    <property type="entry name" value="Metal_Hydrolase"/>
</dbReference>
<evidence type="ECO:0000259" key="2">
    <source>
        <dbReference type="Pfam" id="PF04909"/>
    </source>
</evidence>
<comment type="caution">
    <text evidence="3">The sequence shown here is derived from an EMBL/GenBank/DDBJ whole genome shotgun (WGS) entry which is preliminary data.</text>
</comment>
<evidence type="ECO:0000256" key="1">
    <source>
        <dbReference type="ARBA" id="ARBA00023239"/>
    </source>
</evidence>
<evidence type="ECO:0000313" key="3">
    <source>
        <dbReference type="EMBL" id="MFD0918590.1"/>
    </source>
</evidence>
<proteinExistence type="predicted"/>
<accession>A0ABW3FNL8</accession>
<dbReference type="PANTHER" id="PTHR21240:SF28">
    <property type="entry name" value="ISO-OROTATE DECARBOXYLASE (EUROFUNG)"/>
    <property type="match status" value="1"/>
</dbReference>
<dbReference type="InterPro" id="IPR006680">
    <property type="entry name" value="Amidohydro-rel"/>
</dbReference>